<dbReference type="InterPro" id="IPR041033">
    <property type="entry name" value="SpaA_PFL_dom_1"/>
</dbReference>
<evidence type="ECO:0000313" key="6">
    <source>
        <dbReference type="Proteomes" id="UP001196408"/>
    </source>
</evidence>
<name>A0AAW4MXB5_9FIRM</name>
<feature type="chain" id="PRO_5043789535" evidence="2">
    <location>
        <begin position="27"/>
        <end position="500"/>
    </location>
</feature>
<evidence type="ECO:0000313" key="4">
    <source>
        <dbReference type="EMBL" id="MBV3382464.1"/>
    </source>
</evidence>
<dbReference type="EMBL" id="JAHOEF010000019">
    <property type="protein sequence ID" value="MBV3382464.1"/>
    <property type="molecule type" value="Genomic_DNA"/>
</dbReference>
<comment type="caution">
    <text evidence="4">The sequence shown here is derived from an EMBL/GenBank/DDBJ whole genome shotgun (WGS) entry which is preliminary data.</text>
</comment>
<feature type="transmembrane region" description="Helical" evidence="1">
    <location>
        <begin position="474"/>
        <end position="492"/>
    </location>
</feature>
<keyword evidence="7" id="KW-1185">Reference proteome</keyword>
<dbReference type="AlphaFoldDB" id="A0AAW4MXB5"/>
<keyword evidence="1" id="KW-0812">Transmembrane</keyword>
<reference evidence="4 7" key="1">
    <citation type="submission" date="2021-06" db="EMBL/GenBank/DDBJ databases">
        <title>Collection of gut derived symbiotic bacterial strains cultured from healthy donors.</title>
        <authorList>
            <person name="Lin H."/>
            <person name="Littmann E."/>
            <person name="Pamer E.G."/>
        </authorList>
    </citation>
    <scope>NUCLEOTIDE SEQUENCE</scope>
    <source>
        <strain evidence="5 7">MSK.21.70</strain>
        <strain evidence="4">MSK.21.82</strain>
    </source>
</reference>
<evidence type="ECO:0000313" key="5">
    <source>
        <dbReference type="EMBL" id="MBV3392524.1"/>
    </source>
</evidence>
<proteinExistence type="predicted"/>
<dbReference type="Proteomes" id="UP001197492">
    <property type="component" value="Unassembled WGS sequence"/>
</dbReference>
<sequence>MKLMKRILAIVCTFVMIISMATGVNAVDDKSNTATSTSERGKITVTNAIAGEDYKIYKILSLESYDKTAGAYSYKKPGGDWDTFINSDEGQQFFTSNENGYVTLKDTSDKEVRKLAIYAIGYAQKHNITATKTATASVSKSDNATAVFEDLDLGYYVVESTSGTACNITTAAPTAEIQDKHDNPSVTKIITQGGNVNSDGTMNSVNLGETVFFKTTIHVKPGAKNYVLHDSMNENLKFVQVAYVRDNENHEYRQTDDFIVKPDRYSPGNPEDGCTFELSFTDSFYKTYRQDIDTGKLAEITVEYLAYVSEKAPINFAMKNTTWLTYGDKKTKTEKSETETYTYGIPVYKYTGIDTALEGAKFILSTNEQPSESNAIKFNPNGTIYRYSTDQTKGNITLTSGNNGHVDINGLQAGIYYLKETEAPKGYNKIQKPIKIEILSNGKIKVDGVEITGDVKVLNNKGSLLPSTGGMGTTLIYVVGSILVLASGIVLFSKRKEGTN</sequence>
<keyword evidence="1" id="KW-0472">Membrane</keyword>
<accession>A0AAW4MXB5</accession>
<protein>
    <submittedName>
        <fullName evidence="4">LPXTG cell wall anchor domain-containing protein</fullName>
    </submittedName>
</protein>
<gene>
    <name evidence="4" type="ORF">KSV97_04285</name>
    <name evidence="5" type="ORF">KSW06_04475</name>
</gene>
<keyword evidence="1" id="KW-1133">Transmembrane helix</keyword>
<evidence type="ECO:0000313" key="7">
    <source>
        <dbReference type="Proteomes" id="UP001197492"/>
    </source>
</evidence>
<evidence type="ECO:0000259" key="3">
    <source>
        <dbReference type="Pfam" id="PF17802"/>
    </source>
</evidence>
<evidence type="ECO:0000256" key="2">
    <source>
        <dbReference type="SAM" id="SignalP"/>
    </source>
</evidence>
<dbReference type="NCBIfam" id="TIGR01167">
    <property type="entry name" value="LPXTG_anchor"/>
    <property type="match status" value="1"/>
</dbReference>
<feature type="signal peptide" evidence="2">
    <location>
        <begin position="1"/>
        <end position="26"/>
    </location>
</feature>
<evidence type="ECO:0000256" key="1">
    <source>
        <dbReference type="SAM" id="Phobius"/>
    </source>
</evidence>
<dbReference type="RefSeq" id="WP_217747406.1">
    <property type="nucleotide sequence ID" value="NZ_JAHOEC010000020.1"/>
</dbReference>
<keyword evidence="2" id="KW-0732">Signal</keyword>
<feature type="domain" description="SpaA-like prealbumin fold" evidence="3">
    <location>
        <begin position="355"/>
        <end position="447"/>
    </location>
</feature>
<dbReference type="EMBL" id="JAHOEL010000020">
    <property type="protein sequence ID" value="MBV3392524.1"/>
    <property type="molecule type" value="Genomic_DNA"/>
</dbReference>
<dbReference type="Pfam" id="PF17802">
    <property type="entry name" value="SpaA"/>
    <property type="match status" value="1"/>
</dbReference>
<organism evidence="4 6">
    <name type="scientific">Catenibacterium mitsuokai</name>
    <dbReference type="NCBI Taxonomy" id="100886"/>
    <lineage>
        <taxon>Bacteria</taxon>
        <taxon>Bacillati</taxon>
        <taxon>Bacillota</taxon>
        <taxon>Erysipelotrichia</taxon>
        <taxon>Erysipelotrichales</taxon>
        <taxon>Coprobacillaceae</taxon>
        <taxon>Catenibacterium</taxon>
    </lineage>
</organism>
<dbReference type="Proteomes" id="UP001196408">
    <property type="component" value="Unassembled WGS sequence"/>
</dbReference>